<reference evidence="2" key="1">
    <citation type="journal article" date="2019" name="Int. J. Syst. Evol. Microbiol.">
        <title>The Global Catalogue of Microorganisms (GCM) 10K type strain sequencing project: providing services to taxonomists for standard genome sequencing and annotation.</title>
        <authorList>
            <consortium name="The Broad Institute Genomics Platform"/>
            <consortium name="The Broad Institute Genome Sequencing Center for Infectious Disease"/>
            <person name="Wu L."/>
            <person name="Ma J."/>
        </authorList>
    </citation>
    <scope>NUCLEOTIDE SEQUENCE [LARGE SCALE GENOMIC DNA]</scope>
    <source>
        <strain evidence="2">CGMCC 1.12989</strain>
    </source>
</reference>
<dbReference type="RefSeq" id="WP_379537948.1">
    <property type="nucleotide sequence ID" value="NZ_JBHSDR010000003.1"/>
</dbReference>
<evidence type="ECO:0000313" key="2">
    <source>
        <dbReference type="Proteomes" id="UP001595828"/>
    </source>
</evidence>
<dbReference type="EMBL" id="JBHSDR010000003">
    <property type="protein sequence ID" value="MFC4294499.1"/>
    <property type="molecule type" value="Genomic_DNA"/>
</dbReference>
<organism evidence="1 2">
    <name type="scientific">Novosphingobium tardum</name>
    <dbReference type="NCBI Taxonomy" id="1538021"/>
    <lineage>
        <taxon>Bacteria</taxon>
        <taxon>Pseudomonadati</taxon>
        <taxon>Pseudomonadota</taxon>
        <taxon>Alphaproteobacteria</taxon>
        <taxon>Sphingomonadales</taxon>
        <taxon>Sphingomonadaceae</taxon>
        <taxon>Novosphingobium</taxon>
    </lineage>
</organism>
<dbReference type="Proteomes" id="UP001595828">
    <property type="component" value="Unassembled WGS sequence"/>
</dbReference>
<keyword evidence="2" id="KW-1185">Reference proteome</keyword>
<evidence type="ECO:0000313" key="1">
    <source>
        <dbReference type="EMBL" id="MFC4294499.1"/>
    </source>
</evidence>
<protein>
    <submittedName>
        <fullName evidence="1">Uncharacterized protein</fullName>
    </submittedName>
</protein>
<proteinExistence type="predicted"/>
<name>A0ABV8RNT9_9SPHN</name>
<accession>A0ABV8RNT9</accession>
<sequence length="69" mass="8012">MGLEDTEYFKRRLEEELAEAARADRLDVQRVHEKMADLYRARIRQAGNGAEDSTLKLEVHAVRAIIDRD</sequence>
<gene>
    <name evidence="1" type="ORF">ACFO0A_05435</name>
</gene>
<comment type="caution">
    <text evidence="1">The sequence shown here is derived from an EMBL/GenBank/DDBJ whole genome shotgun (WGS) entry which is preliminary data.</text>
</comment>